<evidence type="ECO:0000259" key="2">
    <source>
        <dbReference type="Pfam" id="PF03544"/>
    </source>
</evidence>
<feature type="domain" description="TonB C-terminal" evidence="2">
    <location>
        <begin position="169"/>
        <end position="239"/>
    </location>
</feature>
<dbReference type="OrthoDB" id="1522859at2"/>
<dbReference type="EMBL" id="MQUB01000001">
    <property type="protein sequence ID" value="PQB05142.1"/>
    <property type="molecule type" value="Genomic_DNA"/>
</dbReference>
<dbReference type="Proteomes" id="UP000239800">
    <property type="component" value="Unassembled WGS sequence"/>
</dbReference>
<evidence type="ECO:0000256" key="1">
    <source>
        <dbReference type="SAM" id="Phobius"/>
    </source>
</evidence>
<organism evidence="3 4">
    <name type="scientific">Aureitalea marina</name>
    <dbReference type="NCBI Taxonomy" id="930804"/>
    <lineage>
        <taxon>Bacteria</taxon>
        <taxon>Pseudomonadati</taxon>
        <taxon>Bacteroidota</taxon>
        <taxon>Flavobacteriia</taxon>
        <taxon>Flavobacteriales</taxon>
        <taxon>Flavobacteriaceae</taxon>
        <taxon>Aureitalea</taxon>
    </lineage>
</organism>
<protein>
    <submittedName>
        <fullName evidence="3">Energy transducer TonB</fullName>
    </submittedName>
</protein>
<reference evidence="3 4" key="1">
    <citation type="submission" date="2016-11" db="EMBL/GenBank/DDBJ databases">
        <title>Trade-off between light-utilization and light-protection in marine flavobacteria.</title>
        <authorList>
            <person name="Kumagai Y."/>
        </authorList>
    </citation>
    <scope>NUCLEOTIDE SEQUENCE [LARGE SCALE GENOMIC DNA]</scope>
    <source>
        <strain evidence="3 4">NBRC 107741</strain>
    </source>
</reference>
<dbReference type="GO" id="GO:0055085">
    <property type="term" value="P:transmembrane transport"/>
    <property type="evidence" value="ECO:0007669"/>
    <property type="project" value="InterPro"/>
</dbReference>
<feature type="transmembrane region" description="Helical" evidence="1">
    <location>
        <begin position="16"/>
        <end position="34"/>
    </location>
</feature>
<keyword evidence="4" id="KW-1185">Reference proteome</keyword>
<dbReference type="InterPro" id="IPR037682">
    <property type="entry name" value="TonB_C"/>
</dbReference>
<keyword evidence="1" id="KW-0812">Transmembrane</keyword>
<proteinExistence type="predicted"/>
<gene>
    <name evidence="3" type="ORF">BST85_09775</name>
</gene>
<keyword evidence="1" id="KW-1133">Transmembrane helix</keyword>
<evidence type="ECO:0000313" key="4">
    <source>
        <dbReference type="Proteomes" id="UP000239800"/>
    </source>
</evidence>
<name>A0A2S7KR93_9FLAO</name>
<evidence type="ECO:0000313" key="3">
    <source>
        <dbReference type="EMBL" id="PQB05142.1"/>
    </source>
</evidence>
<comment type="caution">
    <text evidence="3">The sequence shown here is derived from an EMBL/GenBank/DDBJ whole genome shotgun (WGS) entry which is preliminary data.</text>
</comment>
<sequence>MEIKKNPKYDLRRSSLIFFQIGMIVMLFFAWRAMEWTTEDKAANDTSLAEIAEDLEEVIPVTEPIDVTPPPPPPPQVAPEVIVAVDNDLEVEETVIESSETNQNDQIYDIAEIVEEEEEEEVVSIPFAVIEEVPIYPGCEDKPDREAKKVCMSDKVMAYVQRNFNIELATELGLEGRQRINVQFKINKEGDVCEVRARAPHPRLEQEAVALIQGLPRMIPGKQRGTPVGVIYSLPILFKVEN</sequence>
<accession>A0A2S7KR93</accession>
<dbReference type="AlphaFoldDB" id="A0A2S7KR93"/>
<dbReference type="RefSeq" id="WP_104813074.1">
    <property type="nucleotide sequence ID" value="NZ_MQUB01000001.1"/>
</dbReference>
<dbReference type="Pfam" id="PF03544">
    <property type="entry name" value="TonB_C"/>
    <property type="match status" value="1"/>
</dbReference>
<keyword evidence="1" id="KW-0472">Membrane</keyword>
<dbReference type="Gene3D" id="3.30.1150.10">
    <property type="match status" value="1"/>
</dbReference>
<dbReference type="SUPFAM" id="SSF74653">
    <property type="entry name" value="TolA/TonB C-terminal domain"/>
    <property type="match status" value="1"/>
</dbReference>